<reference evidence="2 4" key="1">
    <citation type="submission" date="2017-05" db="EMBL/GenBank/DDBJ databases">
        <authorList>
            <person name="Song R."/>
            <person name="Chenine A.L."/>
            <person name="Ruprecht R.M."/>
        </authorList>
    </citation>
    <scope>NUCLEOTIDE SEQUENCE [LARGE SCALE GENOMIC DNA]</scope>
    <source>
        <strain evidence="2">PD5205</strain>
    </source>
</reference>
<dbReference type="KEGG" id="xfr:BER92_02140"/>
<evidence type="ECO:0000313" key="4">
    <source>
        <dbReference type="Proteomes" id="UP000195953"/>
    </source>
</evidence>
<dbReference type="Proteomes" id="UP000195877">
    <property type="component" value="Chromosome 1"/>
</dbReference>
<evidence type="ECO:0000313" key="3">
    <source>
        <dbReference type="Proteomes" id="UP000195877"/>
    </source>
</evidence>
<evidence type="ECO:0000313" key="1">
    <source>
        <dbReference type="EMBL" id="SMR00785.1"/>
    </source>
</evidence>
<dbReference type="EMBL" id="LT853885">
    <property type="protein sequence ID" value="SMR01765.1"/>
    <property type="molecule type" value="Genomic_DNA"/>
</dbReference>
<name>A0A1Y6HBA0_9XANT</name>
<protein>
    <submittedName>
        <fullName evidence="2">Uncharacterized protein</fullName>
    </submittedName>
</protein>
<dbReference type="EMBL" id="LT853882">
    <property type="protein sequence ID" value="SMR00785.1"/>
    <property type="molecule type" value="Genomic_DNA"/>
</dbReference>
<gene>
    <name evidence="2" type="ORF">PD5205_00445</name>
    <name evidence="1" type="ORF">PD885_03564</name>
</gene>
<proteinExistence type="predicted"/>
<accession>A0A1Y6HBA0</accession>
<reference evidence="1 3" key="2">
    <citation type="submission" date="2017-05" db="EMBL/GenBank/DDBJ databases">
        <authorList>
            <person name="Blom J."/>
        </authorList>
    </citation>
    <scope>NUCLEOTIDE SEQUENCE [LARGE SCALE GENOMIC DNA]</scope>
    <source>
        <strain evidence="1">PD885</strain>
    </source>
</reference>
<dbReference type="Proteomes" id="UP000195953">
    <property type="component" value="Chromosome 1"/>
</dbReference>
<dbReference type="AlphaFoldDB" id="A0A1Y6HBA0"/>
<organism evidence="2 4">
    <name type="scientific">Xanthomonas fragariae</name>
    <dbReference type="NCBI Taxonomy" id="48664"/>
    <lineage>
        <taxon>Bacteria</taxon>
        <taxon>Pseudomonadati</taxon>
        <taxon>Pseudomonadota</taxon>
        <taxon>Gammaproteobacteria</taxon>
        <taxon>Lysobacterales</taxon>
        <taxon>Lysobacteraceae</taxon>
        <taxon>Xanthomonas</taxon>
    </lineage>
</organism>
<keyword evidence="3" id="KW-1185">Reference proteome</keyword>
<evidence type="ECO:0000313" key="2">
    <source>
        <dbReference type="EMBL" id="SMR01765.1"/>
    </source>
</evidence>
<sequence>MKHPDQIFTRCVGPDPADKCMTLTITIPNDKVVAIYVKTGCELMISLCVWTTKRMVRPLIHYVDKGGSFSILQEQRFHNTVVVRYLGRSATVACVDWIDQRIGDHTLIRRTQRIFGIRCTQQIDTPRVP</sequence>